<dbReference type="RefSeq" id="WP_189223833.1">
    <property type="nucleotide sequence ID" value="NZ_BMRG01000004.1"/>
</dbReference>
<organism evidence="1 2">
    <name type="scientific">Saccharothrix coeruleofusca</name>
    <dbReference type="NCBI Taxonomy" id="33919"/>
    <lineage>
        <taxon>Bacteria</taxon>
        <taxon>Bacillati</taxon>
        <taxon>Actinomycetota</taxon>
        <taxon>Actinomycetes</taxon>
        <taxon>Pseudonocardiales</taxon>
        <taxon>Pseudonocardiaceae</taxon>
        <taxon>Saccharothrix</taxon>
    </lineage>
</organism>
<proteinExistence type="predicted"/>
<protein>
    <submittedName>
        <fullName evidence="1">Uncharacterized protein</fullName>
    </submittedName>
</protein>
<name>A0A918EEV1_9PSEU</name>
<keyword evidence="2" id="KW-1185">Reference proteome</keyword>
<evidence type="ECO:0000313" key="2">
    <source>
        <dbReference type="Proteomes" id="UP000639606"/>
    </source>
</evidence>
<dbReference type="EMBL" id="BMRG01000004">
    <property type="protein sequence ID" value="GGP55606.1"/>
    <property type="molecule type" value="Genomic_DNA"/>
</dbReference>
<sequence length="67" mass="7484">MKNDFGIRTRTSTEIDVNCVVEHEISGGQVFLSFADGAFCLHFTDEHAFRRFMSEAIKVLSTLGLST</sequence>
<reference evidence="1" key="2">
    <citation type="submission" date="2020-09" db="EMBL/GenBank/DDBJ databases">
        <authorList>
            <person name="Sun Q."/>
            <person name="Ohkuma M."/>
        </authorList>
    </citation>
    <scope>NUCLEOTIDE SEQUENCE</scope>
    <source>
        <strain evidence="1">JCM 3313</strain>
    </source>
</reference>
<accession>A0A918EEV1</accession>
<dbReference type="AlphaFoldDB" id="A0A918EEV1"/>
<evidence type="ECO:0000313" key="1">
    <source>
        <dbReference type="EMBL" id="GGP55606.1"/>
    </source>
</evidence>
<comment type="caution">
    <text evidence="1">The sequence shown here is derived from an EMBL/GenBank/DDBJ whole genome shotgun (WGS) entry which is preliminary data.</text>
</comment>
<dbReference type="Proteomes" id="UP000639606">
    <property type="component" value="Unassembled WGS sequence"/>
</dbReference>
<gene>
    <name evidence="1" type="ORF">GCM10010185_30230</name>
</gene>
<reference evidence="1" key="1">
    <citation type="journal article" date="2014" name="Int. J. Syst. Evol. Microbiol.">
        <title>Complete genome sequence of Corynebacterium casei LMG S-19264T (=DSM 44701T), isolated from a smear-ripened cheese.</title>
        <authorList>
            <consortium name="US DOE Joint Genome Institute (JGI-PGF)"/>
            <person name="Walter F."/>
            <person name="Albersmeier A."/>
            <person name="Kalinowski J."/>
            <person name="Ruckert C."/>
        </authorList>
    </citation>
    <scope>NUCLEOTIDE SEQUENCE</scope>
    <source>
        <strain evidence="1">JCM 3313</strain>
    </source>
</reference>